<dbReference type="EMBL" id="BONE01000019">
    <property type="protein sequence ID" value="GIF73280.1"/>
    <property type="molecule type" value="Genomic_DNA"/>
</dbReference>
<sequence>MRAFRLDDGPDGDGRFAAEVRRRVAEFDGIWGDVAPVGFAAVAWGLATSLTPAYVRPHPRILSVTCRRNSWDGTLTGEVAIAAPWPAALAGARAWTQDRGWRDWPQTFGQYLAPTDHDIVRAPHLRTQVLVDLTVPPDSLPATPAGPGDDVETAARRAVAVIARELSDLIGPMLAQLDAGLPTPR</sequence>
<organism evidence="1 2">
    <name type="scientific">Asanoa siamensis</name>
    <dbReference type="NCBI Taxonomy" id="926357"/>
    <lineage>
        <taxon>Bacteria</taxon>
        <taxon>Bacillati</taxon>
        <taxon>Actinomycetota</taxon>
        <taxon>Actinomycetes</taxon>
        <taxon>Micromonosporales</taxon>
        <taxon>Micromonosporaceae</taxon>
        <taxon>Asanoa</taxon>
    </lineage>
</organism>
<keyword evidence="2" id="KW-1185">Reference proteome</keyword>
<name>A0ABQ4CPR8_9ACTN</name>
<reference evidence="1 2" key="1">
    <citation type="submission" date="2021-01" db="EMBL/GenBank/DDBJ databases">
        <title>Whole genome shotgun sequence of Asanoa siamensis NBRC 107932.</title>
        <authorList>
            <person name="Komaki H."/>
            <person name="Tamura T."/>
        </authorList>
    </citation>
    <scope>NUCLEOTIDE SEQUENCE [LARGE SCALE GENOMIC DNA]</scope>
    <source>
        <strain evidence="1 2">NBRC 107932</strain>
    </source>
</reference>
<protein>
    <submittedName>
        <fullName evidence="1">Uncharacterized protein</fullName>
    </submittedName>
</protein>
<evidence type="ECO:0000313" key="2">
    <source>
        <dbReference type="Proteomes" id="UP000604117"/>
    </source>
</evidence>
<comment type="caution">
    <text evidence="1">The sequence shown here is derived from an EMBL/GenBank/DDBJ whole genome shotgun (WGS) entry which is preliminary data.</text>
</comment>
<proteinExistence type="predicted"/>
<gene>
    <name evidence="1" type="ORF">Asi02nite_27980</name>
</gene>
<dbReference type="RefSeq" id="WP_203713130.1">
    <property type="nucleotide sequence ID" value="NZ_BONE01000019.1"/>
</dbReference>
<evidence type="ECO:0000313" key="1">
    <source>
        <dbReference type="EMBL" id="GIF73280.1"/>
    </source>
</evidence>
<accession>A0ABQ4CPR8</accession>
<dbReference type="Proteomes" id="UP000604117">
    <property type="component" value="Unassembled WGS sequence"/>
</dbReference>